<protein>
    <submittedName>
        <fullName evidence="1">Uncharacterized protein</fullName>
    </submittedName>
</protein>
<evidence type="ECO:0000313" key="1">
    <source>
        <dbReference type="EMBL" id="GHH68742.1"/>
    </source>
</evidence>
<comment type="caution">
    <text evidence="1">The sequence shown here is derived from an EMBL/GenBank/DDBJ whole genome shotgun (WGS) entry which is preliminary data.</text>
</comment>
<dbReference type="EMBL" id="BNCD01000001">
    <property type="protein sequence ID" value="GHH68742.1"/>
    <property type="molecule type" value="Genomic_DNA"/>
</dbReference>
<reference evidence="1" key="2">
    <citation type="submission" date="2020-09" db="EMBL/GenBank/DDBJ databases">
        <authorList>
            <person name="Sun Q."/>
            <person name="Ohkuma M."/>
        </authorList>
    </citation>
    <scope>NUCLEOTIDE SEQUENCE</scope>
    <source>
        <strain evidence="1">JCM 5069</strain>
    </source>
</reference>
<evidence type="ECO:0000313" key="2">
    <source>
        <dbReference type="Proteomes" id="UP000603708"/>
    </source>
</evidence>
<keyword evidence="2" id="KW-1185">Reference proteome</keyword>
<gene>
    <name evidence="1" type="ORF">GCM10018793_00010</name>
</gene>
<reference evidence="1" key="1">
    <citation type="journal article" date="2014" name="Int. J. Syst. Evol. Microbiol.">
        <title>Complete genome sequence of Corynebacterium casei LMG S-19264T (=DSM 44701T), isolated from a smear-ripened cheese.</title>
        <authorList>
            <consortium name="US DOE Joint Genome Institute (JGI-PGF)"/>
            <person name="Walter F."/>
            <person name="Albersmeier A."/>
            <person name="Kalinowski J."/>
            <person name="Ruckert C."/>
        </authorList>
    </citation>
    <scope>NUCLEOTIDE SEQUENCE</scope>
    <source>
        <strain evidence="1">JCM 5069</strain>
    </source>
</reference>
<accession>A0A919KQS4</accession>
<dbReference type="AlphaFoldDB" id="A0A919KQS4"/>
<dbReference type="Proteomes" id="UP000603708">
    <property type="component" value="Unassembled WGS sequence"/>
</dbReference>
<proteinExistence type="predicted"/>
<organism evidence="1 2">
    <name type="scientific">Streptomyces sulfonofaciens</name>
    <dbReference type="NCBI Taxonomy" id="68272"/>
    <lineage>
        <taxon>Bacteria</taxon>
        <taxon>Bacillati</taxon>
        <taxon>Actinomycetota</taxon>
        <taxon>Actinomycetes</taxon>
        <taxon>Kitasatosporales</taxon>
        <taxon>Streptomycetaceae</taxon>
        <taxon>Streptomyces</taxon>
    </lineage>
</organism>
<sequence length="68" mass="7213">MPDQLILLFSSGPGPGPVSVKGGCRPSGIERQIEQVRRAPAPDAPAEGEDVTEAVMGVTWLTPARPYR</sequence>
<name>A0A919KQS4_9ACTN</name>